<evidence type="ECO:0000313" key="6">
    <source>
        <dbReference type="EMBL" id="JAR87066.1"/>
    </source>
</evidence>
<dbReference type="Gene3D" id="3.40.50.300">
    <property type="entry name" value="P-loop containing nucleotide triphosphate hydrolases"/>
    <property type="match status" value="1"/>
</dbReference>
<name>A0A147B8E8_9ACAR</name>
<dbReference type="GO" id="GO:0016787">
    <property type="term" value="F:hydrolase activity"/>
    <property type="evidence" value="ECO:0007669"/>
    <property type="project" value="UniProtKB-KW"/>
</dbReference>
<dbReference type="PANTHER" id="PTHR47959:SF1">
    <property type="entry name" value="ATP-DEPENDENT RNA HELICASE DBPA"/>
    <property type="match status" value="1"/>
</dbReference>
<dbReference type="GO" id="GO:0005829">
    <property type="term" value="C:cytosol"/>
    <property type="evidence" value="ECO:0007669"/>
    <property type="project" value="TreeGrafter"/>
</dbReference>
<dbReference type="InterPro" id="IPR027417">
    <property type="entry name" value="P-loop_NTPase"/>
</dbReference>
<accession>A0A147B8E8</accession>
<evidence type="ECO:0000256" key="4">
    <source>
        <dbReference type="ARBA" id="ARBA00022840"/>
    </source>
</evidence>
<feature type="non-terminal residue" evidence="6">
    <location>
        <position position="1"/>
    </location>
</feature>
<feature type="region of interest" description="Disordered" evidence="5">
    <location>
        <begin position="71"/>
        <end position="121"/>
    </location>
</feature>
<evidence type="ECO:0000256" key="2">
    <source>
        <dbReference type="ARBA" id="ARBA00022801"/>
    </source>
</evidence>
<dbReference type="EMBL" id="GEIB01000992">
    <property type="protein sequence ID" value="JAR87066.1"/>
    <property type="molecule type" value="Transcribed_RNA"/>
</dbReference>
<sequence>VIKTYIHQVGRTARAGVPGTAITLMNPGQVKWFKDMLAAAGKEGINPIEIEQEELSPFYEKYHEALSQVEETVSKEEQKKKDTKRPLFMKRNKLRKPAFDKRRIRQGVAARGPGSKGAKVN</sequence>
<evidence type="ECO:0000256" key="3">
    <source>
        <dbReference type="ARBA" id="ARBA00022806"/>
    </source>
</evidence>
<keyword evidence="1" id="KW-0547">Nucleotide-binding</keyword>
<evidence type="ECO:0000256" key="1">
    <source>
        <dbReference type="ARBA" id="ARBA00022741"/>
    </source>
</evidence>
<organism evidence="6">
    <name type="scientific">Alectorobius mimon</name>
    <dbReference type="NCBI Taxonomy" id="360319"/>
    <lineage>
        <taxon>Eukaryota</taxon>
        <taxon>Metazoa</taxon>
        <taxon>Ecdysozoa</taxon>
        <taxon>Arthropoda</taxon>
        <taxon>Chelicerata</taxon>
        <taxon>Arachnida</taxon>
        <taxon>Acari</taxon>
        <taxon>Parasitiformes</taxon>
        <taxon>Ixodida</taxon>
        <taxon>Ixodoidea</taxon>
        <taxon>Argasidae</taxon>
        <taxon>Ornithodorinae</taxon>
        <taxon>Alectorobius</taxon>
    </lineage>
</organism>
<dbReference type="GO" id="GO:0005524">
    <property type="term" value="F:ATP binding"/>
    <property type="evidence" value="ECO:0007669"/>
    <property type="project" value="UniProtKB-KW"/>
</dbReference>
<proteinExistence type="predicted"/>
<keyword evidence="4" id="KW-0067">ATP-binding</keyword>
<protein>
    <submittedName>
        <fullName evidence="6">Atp dependent rna helicase ddx51</fullName>
    </submittedName>
</protein>
<dbReference type="AlphaFoldDB" id="A0A147B8E8"/>
<dbReference type="SUPFAM" id="SSF52540">
    <property type="entry name" value="P-loop containing nucleoside triphosphate hydrolases"/>
    <property type="match status" value="1"/>
</dbReference>
<evidence type="ECO:0000256" key="5">
    <source>
        <dbReference type="SAM" id="MobiDB-lite"/>
    </source>
</evidence>
<feature type="compositionally biased region" description="Basic residues" evidence="5">
    <location>
        <begin position="81"/>
        <end position="96"/>
    </location>
</feature>
<keyword evidence="3 6" id="KW-0347">Helicase</keyword>
<dbReference type="GO" id="GO:0003724">
    <property type="term" value="F:RNA helicase activity"/>
    <property type="evidence" value="ECO:0007669"/>
    <property type="project" value="TreeGrafter"/>
</dbReference>
<dbReference type="PANTHER" id="PTHR47959">
    <property type="entry name" value="ATP-DEPENDENT RNA HELICASE RHLE-RELATED"/>
    <property type="match status" value="1"/>
</dbReference>
<keyword evidence="2" id="KW-0378">Hydrolase</keyword>
<reference evidence="6" key="1">
    <citation type="submission" date="2016-03" db="EMBL/GenBank/DDBJ databases">
        <title>Gut transcriptome analysis on engorged females of Ornithodoros mimon (Acari: Argasidae) and phylogenetic inferences of soft ticks.</title>
        <authorList>
            <person name="Landulfo G.A."/>
            <person name="Giovanni D."/>
            <person name="Carvalho E."/>
            <person name="Junqueira-de-Azevedo I."/>
            <person name="Patane J."/>
            <person name="Mendoca R."/>
            <person name="Barros-Battesti D."/>
        </authorList>
    </citation>
    <scope>NUCLEOTIDE SEQUENCE</scope>
    <source>
        <strain evidence="6">Females</strain>
        <tissue evidence="6">Gut</tissue>
    </source>
</reference>
<dbReference type="InterPro" id="IPR050079">
    <property type="entry name" value="DEAD_box_RNA_helicase"/>
</dbReference>